<feature type="compositionally biased region" description="Basic and acidic residues" evidence="5">
    <location>
        <begin position="30"/>
        <end position="49"/>
    </location>
</feature>
<proteinExistence type="inferred from homology"/>
<keyword evidence="3 4" id="KW-0067">ATP-binding</keyword>
<dbReference type="FunFam" id="3.30.420.40:FF:000004">
    <property type="entry name" value="Molecular chaperone DnaK"/>
    <property type="match status" value="1"/>
</dbReference>
<dbReference type="InterPro" id="IPR043129">
    <property type="entry name" value="ATPase_NBD"/>
</dbReference>
<dbReference type="EMBL" id="MK072020">
    <property type="protein sequence ID" value="AYV77247.1"/>
    <property type="molecule type" value="Genomic_DNA"/>
</dbReference>
<evidence type="ECO:0000256" key="4">
    <source>
        <dbReference type="RuleBase" id="RU003322"/>
    </source>
</evidence>
<dbReference type="Gene3D" id="3.30.420.40">
    <property type="match status" value="2"/>
</dbReference>
<dbReference type="SUPFAM" id="SSF53067">
    <property type="entry name" value="Actin-like ATPase domain"/>
    <property type="match status" value="2"/>
</dbReference>
<feature type="region of interest" description="Disordered" evidence="5">
    <location>
        <begin position="1"/>
        <end position="78"/>
    </location>
</feature>
<reference evidence="6" key="1">
    <citation type="submission" date="2018-10" db="EMBL/GenBank/DDBJ databases">
        <title>Hidden diversity of soil giant viruses.</title>
        <authorList>
            <person name="Schulz F."/>
            <person name="Alteio L."/>
            <person name="Goudeau D."/>
            <person name="Ryan E.M."/>
            <person name="Malmstrom R.R."/>
            <person name="Blanchard J."/>
            <person name="Woyke T."/>
        </authorList>
    </citation>
    <scope>NUCLEOTIDE SEQUENCE</scope>
    <source>
        <strain evidence="6">BAV1</strain>
    </source>
</reference>
<sequence>MSFIIDHIKNSPDSDKEEEEEEEYILPSKLSKEDKEKKEEEKKEDKEEQNTEVDEIDAYFSQKGEEKEEEKEKIESSSILNTNKQLNKDKDIIVGIDLGTTNSCIGIWRKKNLEIIPDKYGNRTIPSVVAFTQRSRYIGKEAKKQIELNTENTFYEVKRLIGRKFDDDTVVNDREFLTYGIDQDDKGNVVLKSNLLSDKENKNIWQPEEISSILLQELKSMAEDYLKVPVTRAVISVPAYFNDAQRQATKDAATIAGLTCERIINEPTAAALAYGLEKASMNKDKDLNVLVYDLGGGTLDCSLLNISNGLFQVLGSSGNTHLGGADFDNRLISHCLAEFKKKNGYYNGLDNLSSVSFQKLKGACEEGKKRLSETTKTVIAVKDFYEGKNLLVTVSRELFEKLCRDLLILCLKSVDDVLKSCDKNREEIDEIILVGGGTRIPVIKENLKLFFLGKEPNSSVNPDEVVAAGAAIQAYILSEDQDPFSENVVLLDIIPLSLGVETIGGLMNTLIPRNSVIPIRRKRKYTTDSDNEVSVIIKVFEGERSLTKDNFFVGEFTLTGIEEAPRGIAQIEITFTVDVNGIISVTALDLKNVDNKKTISINSNKGRLSKEEVEELVLQAKNYEVKDKIEKEKKQLYYEIEDLCSNVITNLVDENFKLKEKDKDLIKEDIRLIKDWLSEKHFTERNKKEYLRVLKKIKNKYGTLIIRSTGENDKVKELTAESGSKSTSVFGNDEEGDEGEDAILTKIYEGLEDEELGLTGKEVSEEDKKEMKRLRERK</sequence>
<evidence type="ECO:0000256" key="1">
    <source>
        <dbReference type="ARBA" id="ARBA00007381"/>
    </source>
</evidence>
<evidence type="ECO:0000256" key="2">
    <source>
        <dbReference type="ARBA" id="ARBA00022741"/>
    </source>
</evidence>
<dbReference type="FunFam" id="3.90.640.10:FF:000003">
    <property type="entry name" value="Molecular chaperone DnaK"/>
    <property type="match status" value="1"/>
</dbReference>
<dbReference type="Pfam" id="PF00012">
    <property type="entry name" value="HSP70"/>
    <property type="match status" value="1"/>
</dbReference>
<evidence type="ECO:0000313" key="6">
    <source>
        <dbReference type="EMBL" id="AYV77247.1"/>
    </source>
</evidence>
<evidence type="ECO:0000256" key="5">
    <source>
        <dbReference type="SAM" id="MobiDB-lite"/>
    </source>
</evidence>
<feature type="region of interest" description="Disordered" evidence="5">
    <location>
        <begin position="758"/>
        <end position="778"/>
    </location>
</feature>
<dbReference type="CDD" id="cd24028">
    <property type="entry name" value="ASKHA_NBD_HSP70_HSPA1-like"/>
    <property type="match status" value="1"/>
</dbReference>
<dbReference type="Gene3D" id="3.90.640.10">
    <property type="entry name" value="Actin, Chain A, domain 4"/>
    <property type="match status" value="1"/>
</dbReference>
<organism evidence="6">
    <name type="scientific">Barrevirus sp</name>
    <dbReference type="NCBI Taxonomy" id="2487763"/>
    <lineage>
        <taxon>Viruses</taxon>
        <taxon>Varidnaviria</taxon>
        <taxon>Bamfordvirae</taxon>
        <taxon>Nucleocytoviricota</taxon>
        <taxon>Megaviricetes</taxon>
        <taxon>Imitervirales</taxon>
        <taxon>Mimiviridae</taxon>
        <taxon>Klosneuvirinae</taxon>
    </lineage>
</organism>
<dbReference type="PRINTS" id="PR00301">
    <property type="entry name" value="HEATSHOCK70"/>
</dbReference>
<dbReference type="SUPFAM" id="SSF100920">
    <property type="entry name" value="Heat shock protein 70kD (HSP70), peptide-binding domain"/>
    <property type="match status" value="1"/>
</dbReference>
<gene>
    <name evidence="6" type="ORF">Barrevirus23_4</name>
</gene>
<evidence type="ECO:0000256" key="3">
    <source>
        <dbReference type="ARBA" id="ARBA00022840"/>
    </source>
</evidence>
<dbReference type="Gene3D" id="3.30.30.30">
    <property type="match status" value="1"/>
</dbReference>
<dbReference type="PROSITE" id="PS00329">
    <property type="entry name" value="HSP70_2"/>
    <property type="match status" value="1"/>
</dbReference>
<dbReference type="InterPro" id="IPR029047">
    <property type="entry name" value="HSP70_peptide-bd_sf"/>
</dbReference>
<feature type="compositionally biased region" description="Basic and acidic residues" evidence="5">
    <location>
        <begin position="1"/>
        <end position="14"/>
    </location>
</feature>
<feature type="region of interest" description="Disordered" evidence="5">
    <location>
        <begin position="718"/>
        <end position="739"/>
    </location>
</feature>
<keyword evidence="2 4" id="KW-0547">Nucleotide-binding</keyword>
<name>A0A3G4ZQT2_9VIRU</name>
<dbReference type="InterPro" id="IPR013126">
    <property type="entry name" value="Hsp_70_fam"/>
</dbReference>
<dbReference type="InterPro" id="IPR018181">
    <property type="entry name" value="Heat_shock_70_CS"/>
</dbReference>
<dbReference type="Gene3D" id="2.60.34.10">
    <property type="entry name" value="Substrate Binding Domain Of DNAk, Chain A, domain 1"/>
    <property type="match status" value="1"/>
</dbReference>
<dbReference type="PROSITE" id="PS01036">
    <property type="entry name" value="HSP70_3"/>
    <property type="match status" value="1"/>
</dbReference>
<dbReference type="GO" id="GO:0005524">
    <property type="term" value="F:ATP binding"/>
    <property type="evidence" value="ECO:0007669"/>
    <property type="project" value="UniProtKB-KW"/>
</dbReference>
<dbReference type="FunFam" id="3.30.30.30:FF:000005">
    <property type="entry name" value="Heat shock protein ssb1"/>
    <property type="match status" value="1"/>
</dbReference>
<protein>
    <submittedName>
        <fullName evidence="6">Hsp70 protein</fullName>
    </submittedName>
</protein>
<feature type="compositionally biased region" description="Basic and acidic residues" evidence="5">
    <location>
        <begin position="63"/>
        <end position="75"/>
    </location>
</feature>
<dbReference type="PANTHER" id="PTHR19375">
    <property type="entry name" value="HEAT SHOCK PROTEIN 70KDA"/>
    <property type="match status" value="1"/>
</dbReference>
<dbReference type="PROSITE" id="PS00297">
    <property type="entry name" value="HSP70_1"/>
    <property type="match status" value="1"/>
</dbReference>
<dbReference type="FunFam" id="2.60.34.10:FF:000012">
    <property type="entry name" value="Heat shock 70 kDa protein"/>
    <property type="match status" value="1"/>
</dbReference>
<feature type="compositionally biased region" description="Polar residues" evidence="5">
    <location>
        <begin position="721"/>
        <end position="730"/>
    </location>
</feature>
<comment type="similarity">
    <text evidence="1 4">Belongs to the heat shock protein 70 family.</text>
</comment>
<feature type="compositionally biased region" description="Acidic residues" evidence="5">
    <location>
        <begin position="15"/>
        <end position="24"/>
    </location>
</feature>
<dbReference type="GO" id="GO:0140662">
    <property type="term" value="F:ATP-dependent protein folding chaperone"/>
    <property type="evidence" value="ECO:0007669"/>
    <property type="project" value="InterPro"/>
</dbReference>
<accession>A0A3G4ZQT2</accession>